<protein>
    <submittedName>
        <fullName evidence="1">Uncharacterized protein</fullName>
    </submittedName>
</protein>
<keyword evidence="2" id="KW-1185">Reference proteome</keyword>
<dbReference type="Proteomes" id="UP000499080">
    <property type="component" value="Unassembled WGS sequence"/>
</dbReference>
<feature type="non-terminal residue" evidence="1">
    <location>
        <position position="37"/>
    </location>
</feature>
<dbReference type="EMBL" id="BGPR01063384">
    <property type="protein sequence ID" value="GBO38595.1"/>
    <property type="molecule type" value="Genomic_DNA"/>
</dbReference>
<comment type="caution">
    <text evidence="1">The sequence shown here is derived from an EMBL/GenBank/DDBJ whole genome shotgun (WGS) entry which is preliminary data.</text>
</comment>
<proteinExistence type="predicted"/>
<reference evidence="1 2" key="1">
    <citation type="journal article" date="2019" name="Sci. Rep.">
        <title>Orb-weaving spider Araneus ventricosus genome elucidates the spidroin gene catalogue.</title>
        <authorList>
            <person name="Kono N."/>
            <person name="Nakamura H."/>
            <person name="Ohtoshi R."/>
            <person name="Moran D.A.P."/>
            <person name="Shinohara A."/>
            <person name="Yoshida Y."/>
            <person name="Fujiwara M."/>
            <person name="Mori M."/>
            <person name="Tomita M."/>
            <person name="Arakawa K."/>
        </authorList>
    </citation>
    <scope>NUCLEOTIDE SEQUENCE [LARGE SCALE GENOMIC DNA]</scope>
</reference>
<dbReference type="AlphaFoldDB" id="A0A4Y2WM57"/>
<evidence type="ECO:0000313" key="2">
    <source>
        <dbReference type="Proteomes" id="UP000499080"/>
    </source>
</evidence>
<accession>A0A4Y2WM57</accession>
<name>A0A4Y2WM57_ARAVE</name>
<organism evidence="1 2">
    <name type="scientific">Araneus ventricosus</name>
    <name type="common">Orbweaver spider</name>
    <name type="synonym">Epeira ventricosa</name>
    <dbReference type="NCBI Taxonomy" id="182803"/>
    <lineage>
        <taxon>Eukaryota</taxon>
        <taxon>Metazoa</taxon>
        <taxon>Ecdysozoa</taxon>
        <taxon>Arthropoda</taxon>
        <taxon>Chelicerata</taxon>
        <taxon>Arachnida</taxon>
        <taxon>Araneae</taxon>
        <taxon>Araneomorphae</taxon>
        <taxon>Entelegynae</taxon>
        <taxon>Araneoidea</taxon>
        <taxon>Araneidae</taxon>
        <taxon>Araneus</taxon>
    </lineage>
</organism>
<gene>
    <name evidence="1" type="ORF">AVEN_138690_1</name>
</gene>
<sequence length="37" mass="4051">MKNGCHDSLDTESRVITAITGHGSTPPEGVTFRHRSR</sequence>
<evidence type="ECO:0000313" key="1">
    <source>
        <dbReference type="EMBL" id="GBO38595.1"/>
    </source>
</evidence>